<protein>
    <submittedName>
        <fullName evidence="3">4-hydroxyphenylpyruvate dioxygenase</fullName>
    </submittedName>
</protein>
<dbReference type="OrthoDB" id="9780241at2"/>
<keyword evidence="3" id="KW-0670">Pyruvate</keyword>
<evidence type="ECO:0000313" key="3">
    <source>
        <dbReference type="EMBL" id="PRY69096.1"/>
    </source>
</evidence>
<evidence type="ECO:0000313" key="4">
    <source>
        <dbReference type="Proteomes" id="UP000237983"/>
    </source>
</evidence>
<dbReference type="InterPro" id="IPR013022">
    <property type="entry name" value="Xyl_isomerase-like_TIM-brl"/>
</dbReference>
<dbReference type="RefSeq" id="WP_106211370.1">
    <property type="nucleotide sequence ID" value="NZ_PVTL01000003.1"/>
</dbReference>
<feature type="domain" description="Xylose isomerase-like TIM barrel" evidence="2">
    <location>
        <begin position="26"/>
        <end position="270"/>
    </location>
</feature>
<keyword evidence="3" id="KW-0560">Oxidoreductase</keyword>
<keyword evidence="3" id="KW-0223">Dioxygenase</keyword>
<dbReference type="PANTHER" id="PTHR12110">
    <property type="entry name" value="HYDROXYPYRUVATE ISOMERASE"/>
    <property type="match status" value="1"/>
</dbReference>
<evidence type="ECO:0000259" key="2">
    <source>
        <dbReference type="Pfam" id="PF01261"/>
    </source>
</evidence>
<keyword evidence="4" id="KW-1185">Reference proteome</keyword>
<comment type="caution">
    <text evidence="3">The sequence shown here is derived from an EMBL/GenBank/DDBJ whole genome shotgun (WGS) entry which is preliminary data.</text>
</comment>
<dbReference type="InterPro" id="IPR050312">
    <property type="entry name" value="IolE/XylAMocC-like"/>
</dbReference>
<organism evidence="3 4">
    <name type="scientific">Glaciihabitans tibetensis</name>
    <dbReference type="NCBI Taxonomy" id="1266600"/>
    <lineage>
        <taxon>Bacteria</taxon>
        <taxon>Bacillati</taxon>
        <taxon>Actinomycetota</taxon>
        <taxon>Actinomycetes</taxon>
        <taxon>Micrococcales</taxon>
        <taxon>Microbacteriaceae</taxon>
        <taxon>Glaciihabitans</taxon>
    </lineage>
</organism>
<dbReference type="Gene3D" id="3.20.20.150">
    <property type="entry name" value="Divalent-metal-dependent TIM barrel enzymes"/>
    <property type="match status" value="1"/>
</dbReference>
<gene>
    <name evidence="3" type="ORF">B0I08_103302</name>
</gene>
<dbReference type="PANTHER" id="PTHR12110:SF21">
    <property type="entry name" value="XYLOSE ISOMERASE-LIKE TIM BARREL DOMAIN-CONTAINING PROTEIN"/>
    <property type="match status" value="1"/>
</dbReference>
<keyword evidence="1" id="KW-0119">Carbohydrate metabolism</keyword>
<dbReference type="EMBL" id="PVTL01000003">
    <property type="protein sequence ID" value="PRY69096.1"/>
    <property type="molecule type" value="Genomic_DNA"/>
</dbReference>
<dbReference type="AlphaFoldDB" id="A0A2T0VFZ9"/>
<dbReference type="GO" id="GO:0051213">
    <property type="term" value="F:dioxygenase activity"/>
    <property type="evidence" value="ECO:0007669"/>
    <property type="project" value="UniProtKB-KW"/>
</dbReference>
<name>A0A2T0VFZ9_9MICO</name>
<sequence>MRSPFEQNPLFINTVLLGGTTADKIRAASVAGFDQVELWREDHRLFPGGSRKLRGLLAEQSLGLADLQVLRDFDGAPDDLRASKRREALRFLDSAVECAAPLVLVAASTDPRSIRTRIVEDLQWLSDEAAKRQLRVGYESLSWSFRNSTLVDAWASVREANRDNLGVVVDSFHIHVLHRDESDLDGIPVEKIFLVQLSDLPGPVPAGMLIEVARHRRLLPGTGIFDLRSILSRLLCVGYAGPIGVEVFNDAMKAADPARVARQAMAALQKVLTDITLQADGEDLAETGTTEANRLRTRHSLRHPAVNTGWK</sequence>
<dbReference type="Pfam" id="PF01261">
    <property type="entry name" value="AP_endonuc_2"/>
    <property type="match status" value="1"/>
</dbReference>
<proteinExistence type="predicted"/>
<dbReference type="InterPro" id="IPR036237">
    <property type="entry name" value="Xyl_isomerase-like_sf"/>
</dbReference>
<accession>A0A2T0VFZ9</accession>
<evidence type="ECO:0000256" key="1">
    <source>
        <dbReference type="ARBA" id="ARBA00023277"/>
    </source>
</evidence>
<dbReference type="Proteomes" id="UP000237983">
    <property type="component" value="Unassembled WGS sequence"/>
</dbReference>
<dbReference type="SUPFAM" id="SSF51658">
    <property type="entry name" value="Xylose isomerase-like"/>
    <property type="match status" value="1"/>
</dbReference>
<reference evidence="3 4" key="1">
    <citation type="submission" date="2018-03" db="EMBL/GenBank/DDBJ databases">
        <title>Genomic Encyclopedia of Type Strains, Phase III (KMG-III): the genomes of soil and plant-associated and newly described type strains.</title>
        <authorList>
            <person name="Whitman W."/>
        </authorList>
    </citation>
    <scope>NUCLEOTIDE SEQUENCE [LARGE SCALE GENOMIC DNA]</scope>
    <source>
        <strain evidence="3 4">CGMCC 1.12484</strain>
    </source>
</reference>